<evidence type="ECO:0000313" key="1">
    <source>
        <dbReference type="Proteomes" id="UP000038045"/>
    </source>
</evidence>
<name>A0A0N5A3T6_PARTI</name>
<dbReference type="Proteomes" id="UP000038045">
    <property type="component" value="Unplaced"/>
</dbReference>
<evidence type="ECO:0000313" key="2">
    <source>
        <dbReference type="WBParaSite" id="PTRK_0001629000.1"/>
    </source>
</evidence>
<protein>
    <submittedName>
        <fullName evidence="2">SH2 domain-containing protein</fullName>
    </submittedName>
</protein>
<dbReference type="STRING" id="131310.A0A0N5A3T6"/>
<dbReference type="WBParaSite" id="PTRK_0001629000.1">
    <property type="protein sequence ID" value="PTRK_0001629000.1"/>
    <property type="gene ID" value="PTRK_0001629000"/>
</dbReference>
<accession>A0A0N5A3T6</accession>
<keyword evidence="1" id="KW-1185">Reference proteome</keyword>
<dbReference type="AlphaFoldDB" id="A0A0N5A3T6"/>
<sequence>MASLVKLFKANVGPHFFGKILKDSEINSIITHKSCWPKYKEYHTEGGDSGSLTTSTIVTKWNNENAAGQFQSLEFPDIIKKCDNNKYLLNSVFLKPLDGDIVYSSKKNFLIIFKISQTGKNDFIGSVLNGEILIEQGIIHTPPVILEGNGEVNVIHRQTNGFSLIQLGTSLNINLGDSFVDNNLMLSLKQSCKQDSKKSDVNDTEKHNKISSKGTNKNISIVNEECSLYEAGSILLINEQFEEVPDAVKWENSVFPNKSAKLIQTFKMSWTTMPESGNLQIQFNGLTGSFAGAEGNPGVVYEKENNEYMYKLLLTRPDGSFFVRSITQDCGFIMSVVPPLPNGEPDFSKLQNIKVPFGYGVRLNPFVWHSVPFPEKDISSITLEEIICETNASVVINSLETLNEWIIIQA</sequence>
<reference evidence="2" key="1">
    <citation type="submission" date="2017-02" db="UniProtKB">
        <authorList>
            <consortium name="WormBaseParasite"/>
        </authorList>
    </citation>
    <scope>IDENTIFICATION</scope>
</reference>
<organism evidence="1 2">
    <name type="scientific">Parastrongyloides trichosuri</name>
    <name type="common">Possum-specific nematode worm</name>
    <dbReference type="NCBI Taxonomy" id="131310"/>
    <lineage>
        <taxon>Eukaryota</taxon>
        <taxon>Metazoa</taxon>
        <taxon>Ecdysozoa</taxon>
        <taxon>Nematoda</taxon>
        <taxon>Chromadorea</taxon>
        <taxon>Rhabditida</taxon>
        <taxon>Tylenchina</taxon>
        <taxon>Panagrolaimomorpha</taxon>
        <taxon>Strongyloidoidea</taxon>
        <taxon>Strongyloididae</taxon>
        <taxon>Parastrongyloides</taxon>
    </lineage>
</organism>
<proteinExistence type="predicted"/>